<dbReference type="EMBL" id="BSXV01003221">
    <property type="protein sequence ID" value="GME97861.1"/>
    <property type="molecule type" value="Genomic_DNA"/>
</dbReference>
<proteinExistence type="predicted"/>
<gene>
    <name evidence="1" type="ORF">Cboi01_000475300</name>
</gene>
<keyword evidence="2" id="KW-1185">Reference proteome</keyword>
<name>A0ACB5TY61_CANBO</name>
<evidence type="ECO:0000313" key="1">
    <source>
        <dbReference type="EMBL" id="GME97861.1"/>
    </source>
</evidence>
<sequence length="501" mass="56051">MNNVSNEIKRSNSVSIKVPEISLTTTEPSSSYPKNTNSSMSGNGSHISEDYRTHDTDVIYLKLANRIKKVDVKFPLTIQQLQILFTQKFAYSPSDEKIDSFPPIYIQDSGSSISYELEDIKDVKQGVVLTLLETTDNEKLMKNMEQQIDTLKSDMSKMEETLMENLKQISSSIIDSVQSAQTAQTAEVAKVAAVAAAAAAARPSSSSKEENKSEESKATSSSKTPIQEKGTSKTATNTNTSNLDAVALKKEVEEIRHELVKARQHSSDIKKNASEKIADALKLISQFQSLSTSSNSIISNPYMENCKKKVSEECEELVTRIDDLQDIIEALKLDISKRGSKPNKQQITYVSKEMTLTKDSLEKLSNYMSSERKNWNQRWQAELTAVLEEQEFFKEQETIVQLLSEDIKSADETYGLIVKCCEELEKNPTLLNPRSLQLPLPEPGMSVTSLREALMSEVAALNPDHESRVEAIAKAERVREKEKLVNNINQFEVELGDFVNL</sequence>
<comment type="caution">
    <text evidence="1">The sequence shown here is derived from an EMBL/GenBank/DDBJ whole genome shotgun (WGS) entry which is preliminary data.</text>
</comment>
<accession>A0ACB5TY61</accession>
<protein>
    <submittedName>
        <fullName evidence="1">Unnamed protein product</fullName>
    </submittedName>
</protein>
<reference evidence="1" key="1">
    <citation type="submission" date="2023-04" db="EMBL/GenBank/DDBJ databases">
        <title>Candida boidinii NBRC 1967.</title>
        <authorList>
            <person name="Ichikawa N."/>
            <person name="Sato H."/>
            <person name="Tonouchi N."/>
        </authorList>
    </citation>
    <scope>NUCLEOTIDE SEQUENCE</scope>
    <source>
        <strain evidence="1">NBRC 1967</strain>
    </source>
</reference>
<organism evidence="1 2">
    <name type="scientific">Candida boidinii</name>
    <name type="common">Yeast</name>
    <dbReference type="NCBI Taxonomy" id="5477"/>
    <lineage>
        <taxon>Eukaryota</taxon>
        <taxon>Fungi</taxon>
        <taxon>Dikarya</taxon>
        <taxon>Ascomycota</taxon>
        <taxon>Saccharomycotina</taxon>
        <taxon>Pichiomycetes</taxon>
        <taxon>Pichiales</taxon>
        <taxon>Pichiaceae</taxon>
        <taxon>Ogataea</taxon>
        <taxon>Ogataea/Candida clade</taxon>
    </lineage>
</organism>
<evidence type="ECO:0000313" key="2">
    <source>
        <dbReference type="Proteomes" id="UP001165101"/>
    </source>
</evidence>
<dbReference type="Proteomes" id="UP001165101">
    <property type="component" value="Unassembled WGS sequence"/>
</dbReference>